<protein>
    <submittedName>
        <fullName evidence="1">Mannitol-1-phosphate 5-dehydrogenase</fullName>
        <ecNumber evidence="1">1.1.1.17</ecNumber>
    </submittedName>
</protein>
<dbReference type="EC" id="1.1.1.17" evidence="1"/>
<dbReference type="EMBL" id="CP126116">
    <property type="protein sequence ID" value="WHZ58036.1"/>
    <property type="molecule type" value="Genomic_DNA"/>
</dbReference>
<proteinExistence type="predicted"/>
<name>A0ACD4RC67_9BACI</name>
<organism evidence="1 2">
    <name type="scientific">Metabacillus hrfriensis</name>
    <dbReference type="NCBI Taxonomy" id="3048891"/>
    <lineage>
        <taxon>Bacteria</taxon>
        <taxon>Bacillati</taxon>
        <taxon>Bacillota</taxon>
        <taxon>Bacilli</taxon>
        <taxon>Bacillales</taxon>
        <taxon>Bacillaceae</taxon>
        <taxon>Metabacillus</taxon>
    </lineage>
</organism>
<keyword evidence="2" id="KW-1185">Reference proteome</keyword>
<keyword evidence="1" id="KW-0560">Oxidoreductase</keyword>
<gene>
    <name evidence="1" type="ORF">QLQ22_01155</name>
</gene>
<reference evidence="2" key="1">
    <citation type="journal article" date="2025" name="Aquaculture">
        <title>Assessment of the bioflocculant production and safety properties of Metabacillus hrfriensis sp. nov. based on phenotypic and whole-genome sequencing analysis.</title>
        <authorList>
            <person name="Zhang R."/>
            <person name="Zhao Z."/>
            <person name="Luo L."/>
            <person name="Wang S."/>
            <person name="Guo K."/>
            <person name="Xu W."/>
        </authorList>
    </citation>
    <scope>NUCLEOTIDE SEQUENCE [LARGE SCALE GENOMIC DNA]</scope>
    <source>
        <strain evidence="2">CT-WN-B3</strain>
    </source>
</reference>
<dbReference type="Proteomes" id="UP001226091">
    <property type="component" value="Chromosome"/>
</dbReference>
<accession>A0ACD4RC67</accession>
<evidence type="ECO:0000313" key="1">
    <source>
        <dbReference type="EMBL" id="WHZ58036.1"/>
    </source>
</evidence>
<sequence>MIAVHFGAGNIGRGFIGALLSGAGYEVYFADINKDVIDALNEKGKYEVRLASDEFESFIVSGVKGINSNENQEEVIAKIAEADLITTAVGPNILKFVAKTIALGLKEKKTEANVIACENMIGGTDHLKSEIFKHLNEEERHSVSELIGFPNSAVDRIVPIQENEDLLSVSVEPFFEWVIEQSKAKGNMPSIQGVTYVDDLIPYIERKLFTVNTGHAVTAYAGYQKGLATVKEAIEDTEVRRLVEGALNETSMLLVKEYGFDEGEHLNYVKKIIARFENKHISDEVTRVGRSPKRKLGFDDRLVAPARRLLEKGISPDDLAAGIAACLKYDFDKDEEAVEIQQLIQAKGISGALQEVSQLPENHPLIGLVEEKYHKL</sequence>
<evidence type="ECO:0000313" key="2">
    <source>
        <dbReference type="Proteomes" id="UP001226091"/>
    </source>
</evidence>